<dbReference type="Pfam" id="PF13639">
    <property type="entry name" value="zf-RING_2"/>
    <property type="match status" value="1"/>
</dbReference>
<keyword evidence="4 6" id="KW-0863">Zinc-finger</keyword>
<dbReference type="EMBL" id="CP039355">
    <property type="protein sequence ID" value="QCE16694.1"/>
    <property type="molecule type" value="Genomic_DNA"/>
</dbReference>
<evidence type="ECO:0000256" key="1">
    <source>
        <dbReference type="ARBA" id="ARBA00000900"/>
    </source>
</evidence>
<evidence type="ECO:0000313" key="8">
    <source>
        <dbReference type="EMBL" id="QCE16694.1"/>
    </source>
</evidence>
<dbReference type="GO" id="GO:0008270">
    <property type="term" value="F:zinc ion binding"/>
    <property type="evidence" value="ECO:0007669"/>
    <property type="project" value="UniProtKB-KW"/>
</dbReference>
<dbReference type="InterPro" id="IPR001841">
    <property type="entry name" value="Znf_RING"/>
</dbReference>
<organism evidence="8 9">
    <name type="scientific">Vigna unguiculata</name>
    <name type="common">Cowpea</name>
    <dbReference type="NCBI Taxonomy" id="3917"/>
    <lineage>
        <taxon>Eukaryota</taxon>
        <taxon>Viridiplantae</taxon>
        <taxon>Streptophyta</taxon>
        <taxon>Embryophyta</taxon>
        <taxon>Tracheophyta</taxon>
        <taxon>Spermatophyta</taxon>
        <taxon>Magnoliopsida</taxon>
        <taxon>eudicotyledons</taxon>
        <taxon>Gunneridae</taxon>
        <taxon>Pentapetalae</taxon>
        <taxon>rosids</taxon>
        <taxon>fabids</taxon>
        <taxon>Fabales</taxon>
        <taxon>Fabaceae</taxon>
        <taxon>Papilionoideae</taxon>
        <taxon>50 kb inversion clade</taxon>
        <taxon>NPAAA clade</taxon>
        <taxon>indigoferoid/millettioid clade</taxon>
        <taxon>Phaseoleae</taxon>
        <taxon>Vigna</taxon>
    </lineage>
</organism>
<sequence>MADVEGIIFQCHCHVQTEEDGAKVKFSDMLRIDVTISVQFIHYSHGIETSTLLKSSIPISCENFILNNEDFVRSLTSDPRCSHYFVPEMVDLTSETIVNMSVEILEFCCDSESVDSERHELPLNLDIIVDVLQDGESAEEEEEIEQNTTQIPASEEAINSLKTFTNSSILRMKIEKCGICMENFPFKEDEESVKLSSMPCDHVFHHQCIVQWLHRSHTCPLCRYPMPI</sequence>
<comment type="catalytic activity">
    <reaction evidence="1">
        <text>S-ubiquitinyl-[E2 ubiquitin-conjugating enzyme]-L-cysteine + [acceptor protein]-L-lysine = [E2 ubiquitin-conjugating enzyme]-L-cysteine + N(6)-ubiquitinyl-[acceptor protein]-L-lysine.</text>
        <dbReference type="EC" id="2.3.2.27"/>
    </reaction>
</comment>
<evidence type="ECO:0000313" key="9">
    <source>
        <dbReference type="Proteomes" id="UP000501690"/>
    </source>
</evidence>
<dbReference type="PANTHER" id="PTHR15710">
    <property type="entry name" value="E3 UBIQUITIN-PROTEIN LIGASE PRAJA"/>
    <property type="match status" value="1"/>
</dbReference>
<evidence type="ECO:0000256" key="5">
    <source>
        <dbReference type="ARBA" id="ARBA00022833"/>
    </source>
</evidence>
<dbReference type="PROSITE" id="PS50089">
    <property type="entry name" value="ZF_RING_2"/>
    <property type="match status" value="1"/>
</dbReference>
<dbReference type="Proteomes" id="UP000501690">
    <property type="component" value="Linkage Group LG11"/>
</dbReference>
<name>A0A4D6NVF2_VIGUN</name>
<evidence type="ECO:0000256" key="2">
    <source>
        <dbReference type="ARBA" id="ARBA00012483"/>
    </source>
</evidence>
<dbReference type="SMART" id="SM00184">
    <property type="entry name" value="RING"/>
    <property type="match status" value="1"/>
</dbReference>
<evidence type="ECO:0000256" key="6">
    <source>
        <dbReference type="PROSITE-ProRule" id="PRU00175"/>
    </source>
</evidence>
<dbReference type="InterPro" id="IPR013083">
    <property type="entry name" value="Znf_RING/FYVE/PHD"/>
</dbReference>
<keyword evidence="5" id="KW-0862">Zinc</keyword>
<keyword evidence="9" id="KW-1185">Reference proteome</keyword>
<evidence type="ECO:0000256" key="4">
    <source>
        <dbReference type="ARBA" id="ARBA00022771"/>
    </source>
</evidence>
<evidence type="ECO:0000259" key="7">
    <source>
        <dbReference type="PROSITE" id="PS50089"/>
    </source>
</evidence>
<dbReference type="Gramene" id="Vigun09g254001.1.v1.2">
    <property type="protein sequence ID" value="Vigun09g254001.1.v1.2.CDS.1"/>
    <property type="gene ID" value="Vigun09g254001.v1.2"/>
</dbReference>
<feature type="domain" description="RING-type" evidence="7">
    <location>
        <begin position="177"/>
        <end position="223"/>
    </location>
</feature>
<keyword evidence="3" id="KW-0479">Metal-binding</keyword>
<accession>A0A4D6NVF2</accession>
<dbReference type="AlphaFoldDB" id="A0A4D6NVF2"/>
<dbReference type="EC" id="2.3.2.27" evidence="2"/>
<evidence type="ECO:0000256" key="3">
    <source>
        <dbReference type="ARBA" id="ARBA00022723"/>
    </source>
</evidence>
<dbReference type="GO" id="GO:0005737">
    <property type="term" value="C:cytoplasm"/>
    <property type="evidence" value="ECO:0007669"/>
    <property type="project" value="TreeGrafter"/>
</dbReference>
<dbReference type="GO" id="GO:0016567">
    <property type="term" value="P:protein ubiquitination"/>
    <property type="evidence" value="ECO:0007669"/>
    <property type="project" value="TreeGrafter"/>
</dbReference>
<reference evidence="8 9" key="1">
    <citation type="submission" date="2019-04" db="EMBL/GenBank/DDBJ databases">
        <title>An improved genome assembly and genetic linkage map for asparagus bean, Vigna unguiculata ssp. sesquipedialis.</title>
        <authorList>
            <person name="Xia Q."/>
            <person name="Zhang R."/>
            <person name="Dong Y."/>
        </authorList>
    </citation>
    <scope>NUCLEOTIDE SEQUENCE [LARGE SCALE GENOMIC DNA]</scope>
    <source>
        <tissue evidence="8">Leaf</tissue>
    </source>
</reference>
<dbReference type="PANTHER" id="PTHR15710:SF77">
    <property type="entry name" value="RING-H2 FINGER PROTEIN ATL21B"/>
    <property type="match status" value="1"/>
</dbReference>
<dbReference type="SUPFAM" id="SSF57850">
    <property type="entry name" value="RING/U-box"/>
    <property type="match status" value="1"/>
</dbReference>
<protein>
    <recommendedName>
        <fullName evidence="2">RING-type E3 ubiquitin transferase</fullName>
        <ecNumber evidence="2">2.3.2.27</ecNumber>
    </recommendedName>
</protein>
<gene>
    <name evidence="8" type="ORF">DEO72_LG11g3713</name>
</gene>
<dbReference type="Gene3D" id="3.30.40.10">
    <property type="entry name" value="Zinc/RING finger domain, C3HC4 (zinc finger)"/>
    <property type="match status" value="1"/>
</dbReference>
<proteinExistence type="predicted"/>
<dbReference type="OrthoDB" id="1399010at2759"/>
<dbReference type="GO" id="GO:0061630">
    <property type="term" value="F:ubiquitin protein ligase activity"/>
    <property type="evidence" value="ECO:0007669"/>
    <property type="project" value="UniProtKB-EC"/>
</dbReference>